<keyword evidence="2" id="KW-0812">Transmembrane</keyword>
<feature type="transmembrane region" description="Helical" evidence="2">
    <location>
        <begin position="12"/>
        <end position="31"/>
    </location>
</feature>
<proteinExistence type="predicted"/>
<dbReference type="Proteomes" id="UP001630127">
    <property type="component" value="Unassembled WGS sequence"/>
</dbReference>
<reference evidence="3 4" key="1">
    <citation type="submission" date="2024-11" db="EMBL/GenBank/DDBJ databases">
        <title>A near-complete genome assembly of Cinchona calisaya.</title>
        <authorList>
            <person name="Lian D.C."/>
            <person name="Zhao X.W."/>
            <person name="Wei L."/>
        </authorList>
    </citation>
    <scope>NUCLEOTIDE SEQUENCE [LARGE SCALE GENOMIC DNA]</scope>
    <source>
        <tissue evidence="3">Nenye</tissue>
    </source>
</reference>
<feature type="region of interest" description="Disordered" evidence="1">
    <location>
        <begin position="316"/>
        <end position="396"/>
    </location>
</feature>
<feature type="compositionally biased region" description="Low complexity" evidence="1">
    <location>
        <begin position="517"/>
        <end position="526"/>
    </location>
</feature>
<accession>A0ABD3AZF2</accession>
<dbReference type="AlphaFoldDB" id="A0ABD3AZF2"/>
<keyword evidence="2" id="KW-0472">Membrane</keyword>
<dbReference type="EMBL" id="JBJUIK010000002">
    <property type="protein sequence ID" value="KAL3536603.1"/>
    <property type="molecule type" value="Genomic_DNA"/>
</dbReference>
<evidence type="ECO:0000313" key="4">
    <source>
        <dbReference type="Proteomes" id="UP001630127"/>
    </source>
</evidence>
<evidence type="ECO:0000256" key="2">
    <source>
        <dbReference type="SAM" id="Phobius"/>
    </source>
</evidence>
<evidence type="ECO:0000313" key="3">
    <source>
        <dbReference type="EMBL" id="KAL3536603.1"/>
    </source>
</evidence>
<feature type="region of interest" description="Disordered" evidence="1">
    <location>
        <begin position="262"/>
        <end position="281"/>
    </location>
</feature>
<feature type="compositionally biased region" description="Basic and acidic residues" evidence="1">
    <location>
        <begin position="365"/>
        <end position="396"/>
    </location>
</feature>
<keyword evidence="4" id="KW-1185">Reference proteome</keyword>
<feature type="compositionally biased region" description="Polar residues" evidence="1">
    <location>
        <begin position="476"/>
        <end position="486"/>
    </location>
</feature>
<sequence>MCILCVIQKWSRRVATMLPWLVIPLIGLWLLSQLLPPAFRFEITSPKLACVFVLLVTLFWYEILMPQLSAWRVRRNARLRERKRFEAIELHKLRKTATRKCRNCFTPYRDQNPGGGKFMCSYCGHISKRPVLDLPVHPDLGLSNSGILKDLVGKGGKILNGKVWSDNSWMCGQDWLENGNWVGGAFSGKPSYWRNVGGIFGGDDQCLAERSYSRVFIFACKSLTTLYLSIIWLWRKLFRVSSSTDNTSMDVCRRGALDKRGENVGNCHESRGEKARRKAEEKRQARLEKELLEEEEKKQREEVARLVEERRRLRDEKMEAEKDRGKGSPPLKGRDCRKDAEKKIREKKKERDRGSSKSNSDAEELEKRASKESERYKKCDSDRQENHRTGYESAKARGADVGHALKGAPATCHSKGVAGNRYLDRVRGTFLSSSRAFTGGGFFGRNSAGTVSREPKSNVFLDHSQTYSNRREESQLNRVSSKSSGQGDEKNITQPVLIEPQQVPAPKKSWQQLFTRSSSASPPSSSNVISRPNGKCKPEVQSPFSCNPPTTQAFDNPINFGLPSPFTLSSFPFGSTNSCTGFPLSSESMFPQIGEVPQQLLPQESEIFEDPCYVPDPVSLLGPVSESLDNFQLDLSFIADSGLETPSTIKNIPVSPEINRPSPIESPVSRLRISEDRHTSPFSFPSTSMVQDPYHLPGSGSTNANDTGTWQMWNSCPLGQDGLGLVGGRASWLFPPELNRPKKEDILHLTPQKTMASLFKKDDPVLSVTHSPRKVFFGSLQNGGTIDSSLPGGTDGSWFPETFFGPIAGNEDRFSCKLKEEAAQNNMIYGRPGGSVTDHQTEVSAANCWAKKDRNMVGSGLGVGNSSGTKPQIGGLYSASDVQSLWSYD</sequence>
<protein>
    <recommendedName>
        <fullName evidence="5">Stress response NST1-like protein</fullName>
    </recommendedName>
</protein>
<feature type="transmembrane region" description="Helical" evidence="2">
    <location>
        <begin position="51"/>
        <end position="73"/>
    </location>
</feature>
<comment type="caution">
    <text evidence="3">The sequence shown here is derived from an EMBL/GenBank/DDBJ whole genome shotgun (WGS) entry which is preliminary data.</text>
</comment>
<keyword evidence="2" id="KW-1133">Transmembrane helix</keyword>
<organism evidence="3 4">
    <name type="scientific">Cinchona calisaya</name>
    <dbReference type="NCBI Taxonomy" id="153742"/>
    <lineage>
        <taxon>Eukaryota</taxon>
        <taxon>Viridiplantae</taxon>
        <taxon>Streptophyta</taxon>
        <taxon>Embryophyta</taxon>
        <taxon>Tracheophyta</taxon>
        <taxon>Spermatophyta</taxon>
        <taxon>Magnoliopsida</taxon>
        <taxon>eudicotyledons</taxon>
        <taxon>Gunneridae</taxon>
        <taxon>Pentapetalae</taxon>
        <taxon>asterids</taxon>
        <taxon>lamiids</taxon>
        <taxon>Gentianales</taxon>
        <taxon>Rubiaceae</taxon>
        <taxon>Cinchonoideae</taxon>
        <taxon>Cinchoneae</taxon>
        <taxon>Cinchona</taxon>
    </lineage>
</organism>
<feature type="region of interest" description="Disordered" evidence="1">
    <location>
        <begin position="465"/>
        <end position="534"/>
    </location>
</feature>
<name>A0ABD3AZF2_9GENT</name>
<feature type="compositionally biased region" description="Basic and acidic residues" evidence="1">
    <location>
        <begin position="316"/>
        <end position="355"/>
    </location>
</feature>
<evidence type="ECO:0008006" key="5">
    <source>
        <dbReference type="Google" id="ProtNLM"/>
    </source>
</evidence>
<gene>
    <name evidence="3" type="ORF">ACH5RR_005064</name>
</gene>
<feature type="transmembrane region" description="Helical" evidence="2">
    <location>
        <begin position="215"/>
        <end position="234"/>
    </location>
</feature>
<evidence type="ECO:0000256" key="1">
    <source>
        <dbReference type="SAM" id="MobiDB-lite"/>
    </source>
</evidence>